<dbReference type="SUPFAM" id="SSF52799">
    <property type="entry name" value="(Phosphotyrosine protein) phosphatases II"/>
    <property type="match status" value="2"/>
</dbReference>
<feature type="transmembrane region" description="Helical" evidence="10">
    <location>
        <begin position="1154"/>
        <end position="1178"/>
    </location>
</feature>
<feature type="domain" description="EGF-like" evidence="12">
    <location>
        <begin position="271"/>
        <end position="302"/>
    </location>
</feature>
<dbReference type="PROSITE" id="PS50056">
    <property type="entry name" value="TYR_PHOSPHATASE_2"/>
    <property type="match status" value="1"/>
</dbReference>
<comment type="caution">
    <text evidence="16">The sequence shown here is derived from an EMBL/GenBank/DDBJ whole genome shotgun (WGS) entry which is preliminary data.</text>
</comment>
<dbReference type="InterPro" id="IPR000242">
    <property type="entry name" value="PTP_cat"/>
</dbReference>
<keyword evidence="9" id="KW-1015">Disulfide bond</keyword>
<keyword evidence="7 10" id="KW-0472">Membrane</keyword>
<dbReference type="EMBL" id="JAWQEG010000128">
    <property type="protein sequence ID" value="KAK3894231.1"/>
    <property type="molecule type" value="Genomic_DNA"/>
</dbReference>
<evidence type="ECO:0000256" key="11">
    <source>
        <dbReference type="SAM" id="SignalP"/>
    </source>
</evidence>
<evidence type="ECO:0000256" key="2">
    <source>
        <dbReference type="ARBA" id="ARBA00009580"/>
    </source>
</evidence>
<comment type="caution">
    <text evidence="9">Lacks conserved residue(s) required for the propagation of feature annotation.</text>
</comment>
<dbReference type="Gene3D" id="3.90.190.10">
    <property type="entry name" value="Protein tyrosine phosphatase superfamily"/>
    <property type="match status" value="2"/>
</dbReference>
<feature type="disulfide bond" evidence="9">
    <location>
        <begin position="292"/>
        <end position="301"/>
    </location>
</feature>
<comment type="similarity">
    <text evidence="2">Belongs to the protein-tyrosine phosphatase family.</text>
</comment>
<feature type="domain" description="Fibronectin type-III" evidence="15">
    <location>
        <begin position="904"/>
        <end position="995"/>
    </location>
</feature>
<dbReference type="PRINTS" id="PR00700">
    <property type="entry name" value="PRTYPHPHTASE"/>
</dbReference>
<keyword evidence="5" id="KW-0378">Hydrolase</keyword>
<evidence type="ECO:0000256" key="10">
    <source>
        <dbReference type="SAM" id="Phobius"/>
    </source>
</evidence>
<dbReference type="GO" id="GO:0004725">
    <property type="term" value="F:protein tyrosine phosphatase activity"/>
    <property type="evidence" value="ECO:0007669"/>
    <property type="project" value="UniProtKB-EC"/>
</dbReference>
<feature type="chain" id="PRO_5042087748" description="protein-tyrosine-phosphatase" evidence="11">
    <location>
        <begin position="24"/>
        <end position="1844"/>
    </location>
</feature>
<dbReference type="PANTHER" id="PTHR19134:SF562">
    <property type="entry name" value="PROTEIN-TYROSINE-PHOSPHATASE"/>
    <property type="match status" value="1"/>
</dbReference>
<feature type="domain" description="Tyrosine specific protein phosphatases" evidence="14">
    <location>
        <begin position="1467"/>
        <end position="1536"/>
    </location>
</feature>
<dbReference type="EC" id="3.1.3.48" evidence="3"/>
<evidence type="ECO:0000256" key="9">
    <source>
        <dbReference type="PROSITE-ProRule" id="PRU00076"/>
    </source>
</evidence>
<keyword evidence="17" id="KW-1185">Reference proteome</keyword>
<accession>A0AAE1L2P3</accession>
<dbReference type="InterPro" id="IPR036116">
    <property type="entry name" value="FN3_sf"/>
</dbReference>
<keyword evidence="10" id="KW-1133">Transmembrane helix</keyword>
<evidence type="ECO:0000256" key="5">
    <source>
        <dbReference type="ARBA" id="ARBA00022801"/>
    </source>
</evidence>
<evidence type="ECO:0000256" key="1">
    <source>
        <dbReference type="ARBA" id="ARBA00004167"/>
    </source>
</evidence>
<dbReference type="InterPro" id="IPR002049">
    <property type="entry name" value="LE_dom"/>
</dbReference>
<evidence type="ECO:0000256" key="3">
    <source>
        <dbReference type="ARBA" id="ARBA00013064"/>
    </source>
</evidence>
<keyword evidence="9" id="KW-0245">EGF-like domain</keyword>
<dbReference type="Pfam" id="PF00102">
    <property type="entry name" value="Y_phosphatase"/>
    <property type="match status" value="2"/>
</dbReference>
<dbReference type="PROSITE" id="PS50055">
    <property type="entry name" value="TYR_PHOSPHATASE_PTP"/>
    <property type="match status" value="2"/>
</dbReference>
<comment type="catalytic activity">
    <reaction evidence="8">
        <text>O-phospho-L-tyrosyl-[protein] + H2O = L-tyrosyl-[protein] + phosphate</text>
        <dbReference type="Rhea" id="RHEA:10684"/>
        <dbReference type="Rhea" id="RHEA-COMP:10136"/>
        <dbReference type="Rhea" id="RHEA-COMP:20101"/>
        <dbReference type="ChEBI" id="CHEBI:15377"/>
        <dbReference type="ChEBI" id="CHEBI:43474"/>
        <dbReference type="ChEBI" id="CHEBI:46858"/>
        <dbReference type="ChEBI" id="CHEBI:61978"/>
        <dbReference type="EC" id="3.1.3.48"/>
    </reaction>
</comment>
<dbReference type="PROSITE" id="PS50026">
    <property type="entry name" value="EGF_3"/>
    <property type="match status" value="1"/>
</dbReference>
<dbReference type="CDD" id="cd00063">
    <property type="entry name" value="FN3"/>
    <property type="match status" value="4"/>
</dbReference>
<keyword evidence="10" id="KW-0812">Transmembrane</keyword>
<keyword evidence="6" id="KW-0904">Protein phosphatase</keyword>
<dbReference type="GO" id="GO:0008045">
    <property type="term" value="P:motor neuron axon guidance"/>
    <property type="evidence" value="ECO:0007669"/>
    <property type="project" value="TreeGrafter"/>
</dbReference>
<dbReference type="CDD" id="cd00055">
    <property type="entry name" value="EGF_Lam"/>
    <property type="match status" value="1"/>
</dbReference>
<dbReference type="Proteomes" id="UP001286313">
    <property type="component" value="Unassembled WGS sequence"/>
</dbReference>
<evidence type="ECO:0000313" key="17">
    <source>
        <dbReference type="Proteomes" id="UP001286313"/>
    </source>
</evidence>
<keyword evidence="4 11" id="KW-0732">Signal</keyword>
<reference evidence="16" key="1">
    <citation type="submission" date="2023-10" db="EMBL/GenBank/DDBJ databases">
        <title>Genome assemblies of two species of porcelain crab, Petrolisthes cinctipes and Petrolisthes manimaculis (Anomura: Porcellanidae).</title>
        <authorList>
            <person name="Angst P."/>
        </authorList>
    </citation>
    <scope>NUCLEOTIDE SEQUENCE</scope>
    <source>
        <strain evidence="16">PB745_01</strain>
        <tissue evidence="16">Gill</tissue>
    </source>
</reference>
<gene>
    <name evidence="16" type="ORF">Pcinc_001993</name>
</gene>
<name>A0AAE1L2P3_PETCI</name>
<dbReference type="GO" id="GO:0016020">
    <property type="term" value="C:membrane"/>
    <property type="evidence" value="ECO:0007669"/>
    <property type="project" value="UniProtKB-SubCell"/>
</dbReference>
<feature type="domain" description="Tyrosine-protein phosphatase" evidence="13">
    <location>
        <begin position="1571"/>
        <end position="1829"/>
    </location>
</feature>
<dbReference type="InterPro" id="IPR003961">
    <property type="entry name" value="FN3_dom"/>
</dbReference>
<proteinExistence type="inferred from homology"/>
<dbReference type="InterPro" id="IPR050348">
    <property type="entry name" value="Protein-Tyr_Phosphatase"/>
</dbReference>
<organism evidence="16 17">
    <name type="scientific">Petrolisthes cinctipes</name>
    <name type="common">Flat porcelain crab</name>
    <dbReference type="NCBI Taxonomy" id="88211"/>
    <lineage>
        <taxon>Eukaryota</taxon>
        <taxon>Metazoa</taxon>
        <taxon>Ecdysozoa</taxon>
        <taxon>Arthropoda</taxon>
        <taxon>Crustacea</taxon>
        <taxon>Multicrustacea</taxon>
        <taxon>Malacostraca</taxon>
        <taxon>Eumalacostraca</taxon>
        <taxon>Eucarida</taxon>
        <taxon>Decapoda</taxon>
        <taxon>Pleocyemata</taxon>
        <taxon>Anomura</taxon>
        <taxon>Galatheoidea</taxon>
        <taxon>Porcellanidae</taxon>
        <taxon>Petrolisthes</taxon>
    </lineage>
</organism>
<evidence type="ECO:0000256" key="4">
    <source>
        <dbReference type="ARBA" id="ARBA00022729"/>
    </source>
</evidence>
<evidence type="ECO:0000259" key="12">
    <source>
        <dbReference type="PROSITE" id="PS50026"/>
    </source>
</evidence>
<feature type="domain" description="Tyrosine-protein phosphatase" evidence="13">
    <location>
        <begin position="1293"/>
        <end position="1545"/>
    </location>
</feature>
<dbReference type="SMART" id="SM00194">
    <property type="entry name" value="PTPc"/>
    <property type="match status" value="2"/>
</dbReference>
<dbReference type="Gene3D" id="2.170.300.10">
    <property type="entry name" value="Tie2 ligand-binding domain superfamily"/>
    <property type="match status" value="1"/>
</dbReference>
<dbReference type="InterPro" id="IPR013783">
    <property type="entry name" value="Ig-like_fold"/>
</dbReference>
<dbReference type="InterPro" id="IPR029021">
    <property type="entry name" value="Prot-tyrosine_phosphatase-like"/>
</dbReference>
<dbReference type="InterPro" id="IPR000742">
    <property type="entry name" value="EGF"/>
</dbReference>
<dbReference type="InterPro" id="IPR000387">
    <property type="entry name" value="Tyr_Pase_dom"/>
</dbReference>
<dbReference type="PROSITE" id="PS00022">
    <property type="entry name" value="EGF_1"/>
    <property type="match status" value="1"/>
</dbReference>
<dbReference type="PANTHER" id="PTHR19134">
    <property type="entry name" value="RECEPTOR-TYPE TYROSINE-PROTEIN PHOSPHATASE"/>
    <property type="match status" value="1"/>
</dbReference>
<feature type="signal peptide" evidence="11">
    <location>
        <begin position="1"/>
        <end position="23"/>
    </location>
</feature>
<evidence type="ECO:0000259" key="14">
    <source>
        <dbReference type="PROSITE" id="PS50056"/>
    </source>
</evidence>
<feature type="domain" description="Fibronectin type-III" evidence="15">
    <location>
        <begin position="801"/>
        <end position="903"/>
    </location>
</feature>
<dbReference type="PROSITE" id="PS50853">
    <property type="entry name" value="FN3"/>
    <property type="match status" value="3"/>
</dbReference>
<dbReference type="Gene3D" id="2.60.40.10">
    <property type="entry name" value="Immunoglobulins"/>
    <property type="match status" value="4"/>
</dbReference>
<feature type="domain" description="Fibronectin type-III" evidence="15">
    <location>
        <begin position="507"/>
        <end position="604"/>
    </location>
</feature>
<evidence type="ECO:0000256" key="8">
    <source>
        <dbReference type="ARBA" id="ARBA00051722"/>
    </source>
</evidence>
<dbReference type="SMART" id="SM00060">
    <property type="entry name" value="FN3"/>
    <property type="match status" value="5"/>
</dbReference>
<protein>
    <recommendedName>
        <fullName evidence="3">protein-tyrosine-phosphatase</fullName>
        <ecNumber evidence="3">3.1.3.48</ecNumber>
    </recommendedName>
</protein>
<evidence type="ECO:0000259" key="15">
    <source>
        <dbReference type="PROSITE" id="PS50853"/>
    </source>
</evidence>
<dbReference type="Pfam" id="PF00041">
    <property type="entry name" value="fn3"/>
    <property type="match status" value="2"/>
</dbReference>
<comment type="subcellular location">
    <subcellularLocation>
        <location evidence="1">Membrane</location>
        <topology evidence="1">Single-pass membrane protein</topology>
    </subcellularLocation>
</comment>
<evidence type="ECO:0000256" key="7">
    <source>
        <dbReference type="ARBA" id="ARBA00023136"/>
    </source>
</evidence>
<evidence type="ECO:0000259" key="13">
    <source>
        <dbReference type="PROSITE" id="PS50055"/>
    </source>
</evidence>
<evidence type="ECO:0000313" key="16">
    <source>
        <dbReference type="EMBL" id="KAK3894231.1"/>
    </source>
</evidence>
<sequence>MWGRTLWLTVISCVVYQQLMCHAESRAGMEEYRSDRGGDFHPPPPHYLSDDIALSRSVVNQTLHSIPAISARVKHQASYPIPDINILYKFKRNSHAPDELSCITGDPELTLQTDVVPSHSRSLGFIDTPGGKTSTWDFNAILTKGVVCKADSPDLYNASPPILPSAARYVPRALSITINKGQDLEVEFESVRGVQEVWWNKITKSIADSKKVQINNHQLTIPYHQLDGSGFYEIGEYSDSYNYRPDAKTVGIISLLVRECPEGKYGPPDCHNWCKDCMYGGVCHDLTGECICPAGLTGSYCQSRCPNGYIGRDCNVPLVDVGLTAVCLSHPLGCHCAPGYKGSKCSDRCRNNEWGIECSQRCSRDCPYNCDDMTGKCNTRTTPVCDQGDRGLPRLRKPPIVSNTTSGTIRVQFTEWDSSYDDGEVLQGDRLYYRLLYWPASNSSARTELTVTPPSIELTNLTPVTQYGIRVVVLVTRSSQTCVELGSAKARVHTEFFMTSCPASLPRPTNIKAVNVESDGATIQWDSLEYVEVCDFEYHITISPANGREALVNDLTRLTSKIVDSKLSPNTEYTVLVRVVRKSSPWDDRDNRNVGTINFITKPPKPNINLWTTASQVHFTVQAPPGASNNLQYSFRHKANRKACTPYRPGFTSWSPWYDAPPRVVTPIEKVAYSTVTYSAKVKNSAGVGPEAEESMDVGTAVPLLAVQSLFCQEHHPTSCSVKLETNCYEENGPGLTVSYDLVINETKKVIGTWKLPPPSLVIPNSNLPPYTWISIKAYPANNVGRNTDSNLMKEALFRTAPAKPGQVSNVNTQEASNIITVSWEKPLDNPLRGELEGYKVNWKSKTSSSWEEERIHNCNTLIYTITNLTNNEVYEIRVSAKNKDVDEYGDDVTTFATTLQKGKPSPVKDLMVVNVTQTTATVVWNEPDDPQGTIENYIVSLVKEPQVNIFRNMTERIYEFTQLQEGGEYIAGVEVCNKKYCSYPVKKEFWTWPAQPQVHGEPGLIYSDSTSVIVHLPVLHNLPGYQWIVLKYISAGEDTDVLNKEFEESLKKAVVELINETSVLRSSNRKKPSVENPKEMRIAARILQREGNLTKKFTLGDNETYDNYENKPLEEGSAYCMVVVTERKAGPHHALIASPPIMIETVPYPTVNYLVVALICLLLLMVLLMVVLALLFYKKHRAKLRTGGTENTDLVTYADGNENPRVNIEYLNRQQEELYLTPRTPSNPGSYPSVGVAEVGEVLEELSYPERVLGVVEGEENEEEGIYYYVCNRIFQAGLESYLSRAMFSPDTDQEFKKIPYIMSKSCSDGDEAVNRKKNRYKNNLPYNDTRVKLPLANNKFGSDYINACYVKSPGNPKAFIATQTPMDNEMDTIGDFWRMIWHTKCYTIVMGVNLTENGKVKDAKYWPNIDEQMVKYDITIQLLSEEVKLGFHVRVFKVTRRDEAREIVQYHWPDYGMPHNPFGLAQMLKLMRSTTPVGPITVHCSNGIGWTGSVILVLYLLEELDAMQYISPGNALVALRTGRPRLVENMEQYTFGHSLLLEILYGVKTSIISSSYVMELPLLRASNVISNQYMKLKTLPKGFSFKFAKKPVFANLNRNPNILPVDSRQVFLKGMLGNTASQYINVIRINGLDCRDAYLAGEHPQEHTVEAAWRLVLEHRVSVWVHLHTFPHPNPEYPEIVSGEGTMDIGMMRLTVGPPSFFQNFTEYTVDIIPTTSHIATPHHRMVVLQLHGWSYTQSVPEQPDALLAVLEKAESLLTANHHILFTCKDGVIGCGVAAALLLARERIKLIQEVDVYRSVLSVLFDRPQFITCVEQYNFLHTAMEKFITGNKHYGNFARITT</sequence>
<dbReference type="SUPFAM" id="SSF49265">
    <property type="entry name" value="Fibronectin type III"/>
    <property type="match status" value="3"/>
</dbReference>
<evidence type="ECO:0000256" key="6">
    <source>
        <dbReference type="ARBA" id="ARBA00022912"/>
    </source>
</evidence>
<dbReference type="SMART" id="SM00404">
    <property type="entry name" value="PTPc_motif"/>
    <property type="match status" value="2"/>
</dbReference>
<dbReference type="InterPro" id="IPR003595">
    <property type="entry name" value="Tyr_Pase_cat"/>
</dbReference>